<name>A0ACB9SBU4_9MYRT</name>
<keyword evidence="2" id="KW-1185">Reference proteome</keyword>
<evidence type="ECO:0000313" key="2">
    <source>
        <dbReference type="Proteomes" id="UP001057402"/>
    </source>
</evidence>
<organism evidence="1 2">
    <name type="scientific">Melastoma candidum</name>
    <dbReference type="NCBI Taxonomy" id="119954"/>
    <lineage>
        <taxon>Eukaryota</taxon>
        <taxon>Viridiplantae</taxon>
        <taxon>Streptophyta</taxon>
        <taxon>Embryophyta</taxon>
        <taxon>Tracheophyta</taxon>
        <taxon>Spermatophyta</taxon>
        <taxon>Magnoliopsida</taxon>
        <taxon>eudicotyledons</taxon>
        <taxon>Gunneridae</taxon>
        <taxon>Pentapetalae</taxon>
        <taxon>rosids</taxon>
        <taxon>malvids</taxon>
        <taxon>Myrtales</taxon>
        <taxon>Melastomataceae</taxon>
        <taxon>Melastomatoideae</taxon>
        <taxon>Melastomateae</taxon>
        <taxon>Melastoma</taxon>
    </lineage>
</organism>
<accession>A0ACB9SBU4</accession>
<evidence type="ECO:0000313" key="1">
    <source>
        <dbReference type="EMBL" id="KAI4388370.1"/>
    </source>
</evidence>
<sequence length="156" mass="17320">MPACSPAFYSQDEPRVLTQKNRATAIRGILMPQPSSGASRVLRSAPVDISCQGKDFKGAPSSPTRKEKEARDDSDDEKERERDREEDEEVVGEEGGYGDCELPPHEFIAKRLARSHIWSFSVFEGAGRKLKGRDLSAVRHAVLTKTGFLDPQSNMD</sequence>
<comment type="caution">
    <text evidence="1">The sequence shown here is derived from an EMBL/GenBank/DDBJ whole genome shotgun (WGS) entry which is preliminary data.</text>
</comment>
<gene>
    <name evidence="1" type="ORF">MLD38_000704</name>
</gene>
<reference evidence="2" key="1">
    <citation type="journal article" date="2023" name="Front. Plant Sci.">
        <title>Chromosomal-level genome assembly of Melastoma candidum provides insights into trichome evolution.</title>
        <authorList>
            <person name="Zhong Y."/>
            <person name="Wu W."/>
            <person name="Sun C."/>
            <person name="Zou P."/>
            <person name="Liu Y."/>
            <person name="Dai S."/>
            <person name="Zhou R."/>
        </authorList>
    </citation>
    <scope>NUCLEOTIDE SEQUENCE [LARGE SCALE GENOMIC DNA]</scope>
</reference>
<protein>
    <submittedName>
        <fullName evidence="1">Uncharacterized protein</fullName>
    </submittedName>
</protein>
<dbReference type="Proteomes" id="UP001057402">
    <property type="component" value="Chromosome 1"/>
</dbReference>
<dbReference type="EMBL" id="CM042880">
    <property type="protein sequence ID" value="KAI4388370.1"/>
    <property type="molecule type" value="Genomic_DNA"/>
</dbReference>
<proteinExistence type="predicted"/>